<evidence type="ECO:0000313" key="2">
    <source>
        <dbReference type="Proteomes" id="UP000789759"/>
    </source>
</evidence>
<dbReference type="AlphaFoldDB" id="A0A9N9K5H0"/>
<feature type="non-terminal residue" evidence="1">
    <location>
        <position position="131"/>
    </location>
</feature>
<feature type="non-terminal residue" evidence="1">
    <location>
        <position position="1"/>
    </location>
</feature>
<sequence>HNCQINPDQYHGITNNVLKKAKEKGTFDQYNYLEVGKQLCYFHYLSIIDHNNTYKSSANNETDIIELESSMEIDKLDSSTETLLTDDEIKKLSDDELVSLIEKLKKELETFGDKIALMTKVLYEKQRKENQ</sequence>
<gene>
    <name evidence="1" type="ORF">CPELLU_LOCUS18391</name>
</gene>
<proteinExistence type="predicted"/>
<keyword evidence="2" id="KW-1185">Reference proteome</keyword>
<name>A0A9N9K5H0_9GLOM</name>
<organism evidence="1 2">
    <name type="scientific">Cetraspora pellucida</name>
    <dbReference type="NCBI Taxonomy" id="1433469"/>
    <lineage>
        <taxon>Eukaryota</taxon>
        <taxon>Fungi</taxon>
        <taxon>Fungi incertae sedis</taxon>
        <taxon>Mucoromycota</taxon>
        <taxon>Glomeromycotina</taxon>
        <taxon>Glomeromycetes</taxon>
        <taxon>Diversisporales</taxon>
        <taxon>Gigasporaceae</taxon>
        <taxon>Cetraspora</taxon>
    </lineage>
</organism>
<dbReference type="EMBL" id="CAJVQA010036400">
    <property type="protein sequence ID" value="CAG8808461.1"/>
    <property type="molecule type" value="Genomic_DNA"/>
</dbReference>
<dbReference type="OrthoDB" id="2475571at2759"/>
<reference evidence="1" key="1">
    <citation type="submission" date="2021-06" db="EMBL/GenBank/DDBJ databases">
        <authorList>
            <person name="Kallberg Y."/>
            <person name="Tangrot J."/>
            <person name="Rosling A."/>
        </authorList>
    </citation>
    <scope>NUCLEOTIDE SEQUENCE</scope>
    <source>
        <strain evidence="1">FL966</strain>
    </source>
</reference>
<dbReference type="Proteomes" id="UP000789759">
    <property type="component" value="Unassembled WGS sequence"/>
</dbReference>
<comment type="caution">
    <text evidence="1">The sequence shown here is derived from an EMBL/GenBank/DDBJ whole genome shotgun (WGS) entry which is preliminary data.</text>
</comment>
<protein>
    <submittedName>
        <fullName evidence="1">3203_t:CDS:1</fullName>
    </submittedName>
</protein>
<evidence type="ECO:0000313" key="1">
    <source>
        <dbReference type="EMBL" id="CAG8808461.1"/>
    </source>
</evidence>
<accession>A0A9N9K5H0</accession>